<dbReference type="EMBL" id="LXJU01000176">
    <property type="protein sequence ID" value="OGE46588.1"/>
    <property type="molecule type" value="Genomic_DNA"/>
</dbReference>
<dbReference type="AlphaFoldDB" id="A0A1F5L021"/>
<comment type="caution">
    <text evidence="1">The sequence shown here is derived from an EMBL/GenBank/DDBJ whole genome shotgun (WGS) entry which is preliminary data.</text>
</comment>
<reference evidence="1 2" key="1">
    <citation type="journal article" date="2016" name="Sci. Rep.">
        <title>Penicillium arizonense, a new, genome sequenced fungal species, reveals a high chemical diversity in secreted metabolites.</title>
        <authorList>
            <person name="Grijseels S."/>
            <person name="Nielsen J.C."/>
            <person name="Randelovic M."/>
            <person name="Nielsen J."/>
            <person name="Nielsen K.F."/>
            <person name="Workman M."/>
            <person name="Frisvad J.C."/>
        </authorList>
    </citation>
    <scope>NUCLEOTIDE SEQUENCE [LARGE SCALE GENOMIC DNA]</scope>
    <source>
        <strain evidence="1 2">CBS 141311</strain>
    </source>
</reference>
<dbReference type="OrthoDB" id="4340602at2759"/>
<gene>
    <name evidence="1" type="ORF">PENARI_c176G10621</name>
</gene>
<feature type="non-terminal residue" evidence="1">
    <location>
        <position position="389"/>
    </location>
</feature>
<dbReference type="Proteomes" id="UP000177622">
    <property type="component" value="Unassembled WGS sequence"/>
</dbReference>
<proteinExistence type="predicted"/>
<name>A0A1F5L021_PENAI</name>
<evidence type="ECO:0000313" key="1">
    <source>
        <dbReference type="EMBL" id="OGE46588.1"/>
    </source>
</evidence>
<dbReference type="GeneID" id="34582821"/>
<keyword evidence="2" id="KW-1185">Reference proteome</keyword>
<protein>
    <submittedName>
        <fullName evidence="1">Uncharacterized protein</fullName>
    </submittedName>
</protein>
<evidence type="ECO:0000313" key="2">
    <source>
        <dbReference type="Proteomes" id="UP000177622"/>
    </source>
</evidence>
<accession>A0A1F5L021</accession>
<organism evidence="1 2">
    <name type="scientific">Penicillium arizonense</name>
    <dbReference type="NCBI Taxonomy" id="1835702"/>
    <lineage>
        <taxon>Eukaryota</taxon>
        <taxon>Fungi</taxon>
        <taxon>Dikarya</taxon>
        <taxon>Ascomycota</taxon>
        <taxon>Pezizomycotina</taxon>
        <taxon>Eurotiomycetes</taxon>
        <taxon>Eurotiomycetidae</taxon>
        <taxon>Eurotiales</taxon>
        <taxon>Aspergillaceae</taxon>
        <taxon>Penicillium</taxon>
    </lineage>
</organism>
<dbReference type="RefSeq" id="XP_022482057.1">
    <property type="nucleotide sequence ID" value="XM_022638087.1"/>
</dbReference>
<sequence length="389" mass="43614">MTRKLQHILGDDFSQSSIANSLPRAESTSDSLEAAFEWDRIRRSAAPSPELLSKEFQRQKTHPDSHELGVHFYQRLKAASCLGTEFWFLGLMYGFLGVPELPGIPMPFLGAPIRFPGTHIQVPGDGVLLGAQTSALQAKDLLIIATHVTTQSHASLSFSRHHRLDTFLASHPRTTLKMSDSQWLWDPLTICQMGPLRENKTCCGITKKGDACQLIVKKETLKEGRHKLNNLARSPFNLSTLDSQLSDLVSFFLCKQWHRARQQDDIKQQWFNAAVRNQADAQVSPRQRFPQITGQEIDIPQQLSASTVLETDGLAPLWGVDEAFSRLPASTWLDVSRPPGRDVTPDMLTMNRVPWDVSSEDPAILSIHNEYGGLHYLHIHAVGQERCPD</sequence>